<protein>
    <submittedName>
        <fullName evidence="2">Uncharacterized protein</fullName>
    </submittedName>
</protein>
<reference evidence="2" key="1">
    <citation type="submission" date="2019-09" db="EMBL/GenBank/DDBJ databases">
        <title>Draft genome information of white flower Hibiscus syriacus.</title>
        <authorList>
            <person name="Kim Y.-M."/>
        </authorList>
    </citation>
    <scope>NUCLEOTIDE SEQUENCE [LARGE SCALE GENOMIC DNA]</scope>
    <source>
        <strain evidence="2">YM2019G1</strain>
    </source>
</reference>
<gene>
    <name evidence="2" type="ORF">F3Y22_tig00001478pilonHSYRG00348</name>
</gene>
<dbReference type="AlphaFoldDB" id="A0A6A3D154"/>
<dbReference type="Proteomes" id="UP000436088">
    <property type="component" value="Unassembled WGS sequence"/>
</dbReference>
<accession>A0A6A3D154</accession>
<dbReference type="EMBL" id="VEPZ02000123">
    <property type="protein sequence ID" value="KAE8733192.1"/>
    <property type="molecule type" value="Genomic_DNA"/>
</dbReference>
<evidence type="ECO:0000313" key="2">
    <source>
        <dbReference type="EMBL" id="KAE8733192.1"/>
    </source>
</evidence>
<proteinExistence type="predicted"/>
<comment type="caution">
    <text evidence="2">The sequence shown here is derived from an EMBL/GenBank/DDBJ whole genome shotgun (WGS) entry which is preliminary data.</text>
</comment>
<sequence>MSVGFNASKFPEFADTDPDFTIFYVDEMMVGTVEVADTLDDSRRRFESKSGGGNSRRGNHYWG</sequence>
<evidence type="ECO:0000313" key="3">
    <source>
        <dbReference type="Proteomes" id="UP000436088"/>
    </source>
</evidence>
<feature type="region of interest" description="Disordered" evidence="1">
    <location>
        <begin position="42"/>
        <end position="63"/>
    </location>
</feature>
<organism evidence="2 3">
    <name type="scientific">Hibiscus syriacus</name>
    <name type="common">Rose of Sharon</name>
    <dbReference type="NCBI Taxonomy" id="106335"/>
    <lineage>
        <taxon>Eukaryota</taxon>
        <taxon>Viridiplantae</taxon>
        <taxon>Streptophyta</taxon>
        <taxon>Embryophyta</taxon>
        <taxon>Tracheophyta</taxon>
        <taxon>Spermatophyta</taxon>
        <taxon>Magnoliopsida</taxon>
        <taxon>eudicotyledons</taxon>
        <taxon>Gunneridae</taxon>
        <taxon>Pentapetalae</taxon>
        <taxon>rosids</taxon>
        <taxon>malvids</taxon>
        <taxon>Malvales</taxon>
        <taxon>Malvaceae</taxon>
        <taxon>Malvoideae</taxon>
        <taxon>Hibiscus</taxon>
    </lineage>
</organism>
<evidence type="ECO:0000256" key="1">
    <source>
        <dbReference type="SAM" id="MobiDB-lite"/>
    </source>
</evidence>
<name>A0A6A3D154_HIBSY</name>
<keyword evidence="3" id="KW-1185">Reference proteome</keyword>